<keyword evidence="10 15" id="KW-0274">FAD</keyword>
<dbReference type="UniPathway" id="UPA00276">
    <property type="reaction ID" value="UER00406"/>
</dbReference>
<dbReference type="SUPFAM" id="SSF52374">
    <property type="entry name" value="Nucleotidylyl transferase"/>
    <property type="match status" value="1"/>
</dbReference>
<dbReference type="EC" id="2.7.1.26" evidence="15"/>
<dbReference type="FunFam" id="2.40.30.30:FF:000003">
    <property type="entry name" value="Riboflavin biosynthesis protein"/>
    <property type="match status" value="1"/>
</dbReference>
<evidence type="ECO:0000256" key="12">
    <source>
        <dbReference type="ARBA" id="ARBA00023268"/>
    </source>
</evidence>
<evidence type="ECO:0000256" key="6">
    <source>
        <dbReference type="ARBA" id="ARBA00022679"/>
    </source>
</evidence>
<dbReference type="AlphaFoldDB" id="A0A6V8LU61"/>
<gene>
    <name evidence="17" type="primary">ribF</name>
    <name evidence="17" type="ORF">NNJEOMEG_01705</name>
</gene>
<dbReference type="NCBIfam" id="NF004160">
    <property type="entry name" value="PRK05627.1-3"/>
    <property type="match status" value="1"/>
</dbReference>
<evidence type="ECO:0000256" key="7">
    <source>
        <dbReference type="ARBA" id="ARBA00022695"/>
    </source>
</evidence>
<dbReference type="Pfam" id="PF06574">
    <property type="entry name" value="FAD_syn"/>
    <property type="match status" value="1"/>
</dbReference>
<keyword evidence="8 15" id="KW-0547">Nucleotide-binding</keyword>
<evidence type="ECO:0000256" key="14">
    <source>
        <dbReference type="ARBA" id="ARBA00049494"/>
    </source>
</evidence>
<keyword evidence="6 15" id="KW-0808">Transferase</keyword>
<dbReference type="CDD" id="cd02064">
    <property type="entry name" value="FAD_synthetase_N"/>
    <property type="match status" value="1"/>
</dbReference>
<keyword evidence="18" id="KW-1185">Reference proteome</keyword>
<dbReference type="InterPro" id="IPR015865">
    <property type="entry name" value="Riboflavin_kinase_bac/euk"/>
</dbReference>
<dbReference type="InterPro" id="IPR014729">
    <property type="entry name" value="Rossmann-like_a/b/a_fold"/>
</dbReference>
<dbReference type="EC" id="2.7.7.2" evidence="15"/>
<evidence type="ECO:0000256" key="10">
    <source>
        <dbReference type="ARBA" id="ARBA00022827"/>
    </source>
</evidence>
<protein>
    <recommendedName>
        <fullName evidence="15">Riboflavin biosynthesis protein</fullName>
    </recommendedName>
    <domain>
        <recommendedName>
            <fullName evidence="15">Riboflavin kinase</fullName>
            <ecNumber evidence="15">2.7.1.26</ecNumber>
        </recommendedName>
        <alternativeName>
            <fullName evidence="15">Flavokinase</fullName>
        </alternativeName>
    </domain>
    <domain>
        <recommendedName>
            <fullName evidence="15">FMN adenylyltransferase</fullName>
            <ecNumber evidence="15">2.7.7.2</ecNumber>
        </recommendedName>
        <alternativeName>
            <fullName evidence="15">FAD pyrophosphorylase</fullName>
        </alternativeName>
        <alternativeName>
            <fullName evidence="15">FAD synthase</fullName>
        </alternativeName>
    </domain>
</protein>
<keyword evidence="4 15" id="KW-0285">Flavoprotein</keyword>
<dbReference type="PANTHER" id="PTHR22749">
    <property type="entry name" value="RIBOFLAVIN KINASE/FMN ADENYLYLTRANSFERASE"/>
    <property type="match status" value="1"/>
</dbReference>
<comment type="pathway">
    <text evidence="3 15">Cofactor biosynthesis; FMN biosynthesis; FMN from riboflavin (ATP route): step 1/1.</text>
</comment>
<keyword evidence="12" id="KW-0511">Multifunctional enzyme</keyword>
<keyword evidence="7 15" id="KW-0548">Nucleotidyltransferase</keyword>
<comment type="catalytic activity">
    <reaction evidence="13 15">
        <text>riboflavin + ATP = FMN + ADP + H(+)</text>
        <dbReference type="Rhea" id="RHEA:14357"/>
        <dbReference type="ChEBI" id="CHEBI:15378"/>
        <dbReference type="ChEBI" id="CHEBI:30616"/>
        <dbReference type="ChEBI" id="CHEBI:57986"/>
        <dbReference type="ChEBI" id="CHEBI:58210"/>
        <dbReference type="ChEBI" id="CHEBI:456216"/>
        <dbReference type="EC" id="2.7.1.26"/>
    </reaction>
</comment>
<dbReference type="Gene3D" id="3.40.50.620">
    <property type="entry name" value="HUPs"/>
    <property type="match status" value="1"/>
</dbReference>
<comment type="caution">
    <text evidence="17">The sequence shown here is derived from an EMBL/GenBank/DDBJ whole genome shotgun (WGS) entry which is preliminary data.</text>
</comment>
<dbReference type="UniPathway" id="UPA00277">
    <property type="reaction ID" value="UER00407"/>
</dbReference>
<dbReference type="PIRSF" id="PIRSF004491">
    <property type="entry name" value="FAD_Synth"/>
    <property type="match status" value="1"/>
</dbReference>
<dbReference type="SMART" id="SM00904">
    <property type="entry name" value="Flavokinase"/>
    <property type="match status" value="1"/>
</dbReference>
<dbReference type="NCBIfam" id="TIGR00083">
    <property type="entry name" value="ribF"/>
    <property type="match status" value="1"/>
</dbReference>
<name>A0A6V8LU61_9BACT</name>
<proteinExistence type="inferred from homology"/>
<dbReference type="InterPro" id="IPR015864">
    <property type="entry name" value="FAD_synthase"/>
</dbReference>
<dbReference type="FunFam" id="3.40.50.620:FF:000021">
    <property type="entry name" value="Riboflavin biosynthesis protein"/>
    <property type="match status" value="1"/>
</dbReference>
<organism evidence="17 18">
    <name type="scientific">Fundidesulfovibrio magnetotacticus</name>
    <dbReference type="NCBI Taxonomy" id="2730080"/>
    <lineage>
        <taxon>Bacteria</taxon>
        <taxon>Pseudomonadati</taxon>
        <taxon>Thermodesulfobacteriota</taxon>
        <taxon>Desulfovibrionia</taxon>
        <taxon>Desulfovibrionales</taxon>
        <taxon>Desulfovibrionaceae</taxon>
        <taxon>Fundidesulfovibrio</taxon>
    </lineage>
</organism>
<dbReference type="PANTHER" id="PTHR22749:SF6">
    <property type="entry name" value="RIBOFLAVIN KINASE"/>
    <property type="match status" value="1"/>
</dbReference>
<dbReference type="InterPro" id="IPR023468">
    <property type="entry name" value="Riboflavin_kinase"/>
</dbReference>
<dbReference type="InterPro" id="IPR023465">
    <property type="entry name" value="Riboflavin_kinase_dom_sf"/>
</dbReference>
<dbReference type="InterPro" id="IPR002606">
    <property type="entry name" value="Riboflavin_kinase_bac"/>
</dbReference>
<dbReference type="NCBIfam" id="NF004162">
    <property type="entry name" value="PRK05627.1-5"/>
    <property type="match status" value="1"/>
</dbReference>
<evidence type="ECO:0000313" key="18">
    <source>
        <dbReference type="Proteomes" id="UP000494245"/>
    </source>
</evidence>
<dbReference type="Proteomes" id="UP000494245">
    <property type="component" value="Unassembled WGS sequence"/>
</dbReference>
<sequence>MIVARTFDDLEGVLNGSCLTIGNFDGVHLAHQKLLARTRDRAKALNVVSLAVTFEPHPRSVLTGKNDPPRLTAPDVKLELIADTGIEACLVLPFTRAFASLEPEDFVRDCLVRDLGMRELIVGHDWAFGKGRRGDYETLSALGRSMGYLVERLDPVLHDGAVVSSTRVRDMLQAGDVWDAKPLLGRCHKVRGEVIHGADRGGKLLGFPTANVKSQDQLLPRSGVYAVWVSRAGQTWAGVANIGINPTFGGSQLSTEAHIFDYSGDLYGKTVDLHFVQRLRGERKFPGIEELKARIAEDIRLAKRILAEPEAAL</sequence>
<reference evidence="17 18" key="2">
    <citation type="submission" date="2020-05" db="EMBL/GenBank/DDBJ databases">
        <title>Draft genome sequence of Desulfovibrio sp. strainFSS-1.</title>
        <authorList>
            <person name="Shimoshige H."/>
            <person name="Kobayashi H."/>
            <person name="Maekawa T."/>
        </authorList>
    </citation>
    <scope>NUCLEOTIDE SEQUENCE [LARGE SCALE GENOMIC DNA]</scope>
    <source>
        <strain evidence="17 18">SIID29052-01</strain>
    </source>
</reference>
<reference evidence="17 18" key="1">
    <citation type="submission" date="2020-04" db="EMBL/GenBank/DDBJ databases">
        <authorList>
            <consortium name="Desulfovibrio sp. FSS-1 genome sequencing consortium"/>
            <person name="Shimoshige H."/>
            <person name="Kobayashi H."/>
            <person name="Maekawa T."/>
        </authorList>
    </citation>
    <scope>NUCLEOTIDE SEQUENCE [LARGE SCALE GENOMIC DNA]</scope>
    <source>
        <strain evidence="17 18">SIID29052-01</strain>
    </source>
</reference>
<feature type="domain" description="Riboflavin kinase" evidence="16">
    <location>
        <begin position="183"/>
        <end position="307"/>
    </location>
</feature>
<keyword evidence="9 15" id="KW-0418">Kinase</keyword>
<evidence type="ECO:0000256" key="13">
    <source>
        <dbReference type="ARBA" id="ARBA00047880"/>
    </source>
</evidence>
<evidence type="ECO:0000256" key="5">
    <source>
        <dbReference type="ARBA" id="ARBA00022643"/>
    </source>
</evidence>
<comment type="function">
    <text evidence="1">Catalyzes the phosphorylation of riboflavin to FMN followed by the adenylation of FMN to FAD.</text>
</comment>
<dbReference type="Pfam" id="PF01687">
    <property type="entry name" value="Flavokinase"/>
    <property type="match status" value="1"/>
</dbReference>
<comment type="pathway">
    <text evidence="2 15">Cofactor biosynthesis; FAD biosynthesis; FAD from FMN: step 1/1.</text>
</comment>
<accession>A0A6V8LU61</accession>
<evidence type="ECO:0000313" key="17">
    <source>
        <dbReference type="EMBL" id="GFK93868.1"/>
    </source>
</evidence>
<evidence type="ECO:0000259" key="16">
    <source>
        <dbReference type="SMART" id="SM00904"/>
    </source>
</evidence>
<dbReference type="GO" id="GO:0009231">
    <property type="term" value="P:riboflavin biosynthetic process"/>
    <property type="evidence" value="ECO:0007669"/>
    <property type="project" value="InterPro"/>
</dbReference>
<dbReference type="RefSeq" id="WP_173083341.1">
    <property type="nucleotide sequence ID" value="NZ_BLTE01000006.1"/>
</dbReference>
<evidence type="ECO:0000256" key="2">
    <source>
        <dbReference type="ARBA" id="ARBA00004726"/>
    </source>
</evidence>
<dbReference type="Gene3D" id="2.40.30.30">
    <property type="entry name" value="Riboflavin kinase-like"/>
    <property type="match status" value="1"/>
</dbReference>
<dbReference type="GO" id="GO:0009398">
    <property type="term" value="P:FMN biosynthetic process"/>
    <property type="evidence" value="ECO:0007669"/>
    <property type="project" value="UniProtKB-UniRule"/>
</dbReference>
<evidence type="ECO:0000256" key="8">
    <source>
        <dbReference type="ARBA" id="ARBA00022741"/>
    </source>
</evidence>
<evidence type="ECO:0000256" key="9">
    <source>
        <dbReference type="ARBA" id="ARBA00022777"/>
    </source>
</evidence>
<evidence type="ECO:0000256" key="1">
    <source>
        <dbReference type="ARBA" id="ARBA00002121"/>
    </source>
</evidence>
<dbReference type="NCBIfam" id="NF004159">
    <property type="entry name" value="PRK05627.1-2"/>
    <property type="match status" value="1"/>
</dbReference>
<comment type="catalytic activity">
    <reaction evidence="14 15">
        <text>FMN + ATP + H(+) = FAD + diphosphate</text>
        <dbReference type="Rhea" id="RHEA:17237"/>
        <dbReference type="ChEBI" id="CHEBI:15378"/>
        <dbReference type="ChEBI" id="CHEBI:30616"/>
        <dbReference type="ChEBI" id="CHEBI:33019"/>
        <dbReference type="ChEBI" id="CHEBI:57692"/>
        <dbReference type="ChEBI" id="CHEBI:58210"/>
        <dbReference type="EC" id="2.7.7.2"/>
    </reaction>
</comment>
<dbReference type="GO" id="GO:0006747">
    <property type="term" value="P:FAD biosynthetic process"/>
    <property type="evidence" value="ECO:0007669"/>
    <property type="project" value="UniProtKB-UniRule"/>
</dbReference>
<dbReference type="EMBL" id="BLTE01000006">
    <property type="protein sequence ID" value="GFK93868.1"/>
    <property type="molecule type" value="Genomic_DNA"/>
</dbReference>
<dbReference type="GO" id="GO:0008531">
    <property type="term" value="F:riboflavin kinase activity"/>
    <property type="evidence" value="ECO:0007669"/>
    <property type="project" value="UniProtKB-UniRule"/>
</dbReference>
<evidence type="ECO:0000256" key="4">
    <source>
        <dbReference type="ARBA" id="ARBA00022630"/>
    </source>
</evidence>
<dbReference type="GO" id="GO:0005524">
    <property type="term" value="F:ATP binding"/>
    <property type="evidence" value="ECO:0007669"/>
    <property type="project" value="UniProtKB-UniRule"/>
</dbReference>
<dbReference type="GO" id="GO:0003919">
    <property type="term" value="F:FMN adenylyltransferase activity"/>
    <property type="evidence" value="ECO:0007669"/>
    <property type="project" value="UniProtKB-UniRule"/>
</dbReference>
<evidence type="ECO:0000256" key="15">
    <source>
        <dbReference type="PIRNR" id="PIRNR004491"/>
    </source>
</evidence>
<dbReference type="SUPFAM" id="SSF82114">
    <property type="entry name" value="Riboflavin kinase-like"/>
    <property type="match status" value="1"/>
</dbReference>
<comment type="similarity">
    <text evidence="15">Belongs to the ribF family.</text>
</comment>
<keyword evidence="11 15" id="KW-0067">ATP-binding</keyword>
<keyword evidence="5 15" id="KW-0288">FMN</keyword>
<evidence type="ECO:0000256" key="3">
    <source>
        <dbReference type="ARBA" id="ARBA00005201"/>
    </source>
</evidence>
<evidence type="ECO:0000256" key="11">
    <source>
        <dbReference type="ARBA" id="ARBA00022840"/>
    </source>
</evidence>